<keyword evidence="2" id="KW-1185">Reference proteome</keyword>
<protein>
    <submittedName>
        <fullName evidence="1">Uncharacterized protein</fullName>
    </submittedName>
</protein>
<sequence>MKVDIVAKEIIKPSSPTPDNLRSFKLSLFDQLAPAVYGPMIFFYPNGDTTHHAFLADQQSHHLKKSLADTLTRFFPLAGRIKDNFTIDCNDYGVGCVEARVNCFLSEILEHPDLEALNQFLPFELDSTESSTDSLILVQSTFFNCGGVAIGVGLSHKLTDGATYGTFLKGWSATALGVGDTVVPVFNASSLFPPRNLSTMTSMALNFSKEKCVLQRLVFAAPKIDALKAITASPGVQNPTRAEAVTALIWKCALNAARSNSRILRPSLLSQSVNLRRQIVPPLPENTIGVTLKNLVKLMDSREGDGSIEALVILSEKDMTLFERDKDLLAYASLNPTNALHQYSLTDCKRDYPTKFPKMKVEITAKEIIKPSSSTPHNLRNFKLSLLDQLAPPTYEPLLLFYSFNGDAADSHGLKKSLSDTLTYFFPLAGRVKDNIEIDCSDYGAVYVEARVACLLSDFLKQPNADALKEFLPVEVDSTEAAGRDALLLVQSSFFSCGGVAIGVCLSHKLGDAATLSTFIKSWAAANIGSELQQRPLYIASSLFPPRSFSEGVLPPPALLNFTKGKCVVKRFVFDAPKIAALKSIAASASVQQPTRVEVVTALIWKCAMNASRSNSGFSKLSLLSQYVNIRRRTEPPLPDDSIGNLVGYFPAQKDESDIELQGLVRELRTGKQDFSRKHVKKLQSEVAYEEITESLKEELCMLISHDMEFYICTSLCNFSFYDIDFGWGKPTWVTNISGGPLKNVVKLIDTRGGDGAIEAWVILSEQDMALFEKDKELLAYASLNPSVLNFPAIDLLKSCL</sequence>
<reference evidence="2" key="1">
    <citation type="journal article" date="2023" name="G3 (Bethesda)">
        <title>Genome assembly and association tests identify interacting loci associated with vigor, precocity, and sex in interspecific pistachio rootstocks.</title>
        <authorList>
            <person name="Palmer W."/>
            <person name="Jacygrad E."/>
            <person name="Sagayaradj S."/>
            <person name="Cavanaugh K."/>
            <person name="Han R."/>
            <person name="Bertier L."/>
            <person name="Beede B."/>
            <person name="Kafkas S."/>
            <person name="Golino D."/>
            <person name="Preece J."/>
            <person name="Michelmore R."/>
        </authorList>
    </citation>
    <scope>NUCLEOTIDE SEQUENCE [LARGE SCALE GENOMIC DNA]</scope>
</reference>
<dbReference type="EMBL" id="CM047741">
    <property type="protein sequence ID" value="KAJ0037321.1"/>
    <property type="molecule type" value="Genomic_DNA"/>
</dbReference>
<gene>
    <name evidence="1" type="ORF">Pint_23636</name>
</gene>
<accession>A0ACC0YIP9</accession>
<comment type="caution">
    <text evidence="1">The sequence shown here is derived from an EMBL/GenBank/DDBJ whole genome shotgun (WGS) entry which is preliminary data.</text>
</comment>
<organism evidence="1 2">
    <name type="scientific">Pistacia integerrima</name>
    <dbReference type="NCBI Taxonomy" id="434235"/>
    <lineage>
        <taxon>Eukaryota</taxon>
        <taxon>Viridiplantae</taxon>
        <taxon>Streptophyta</taxon>
        <taxon>Embryophyta</taxon>
        <taxon>Tracheophyta</taxon>
        <taxon>Spermatophyta</taxon>
        <taxon>Magnoliopsida</taxon>
        <taxon>eudicotyledons</taxon>
        <taxon>Gunneridae</taxon>
        <taxon>Pentapetalae</taxon>
        <taxon>rosids</taxon>
        <taxon>malvids</taxon>
        <taxon>Sapindales</taxon>
        <taxon>Anacardiaceae</taxon>
        <taxon>Pistacia</taxon>
    </lineage>
</organism>
<name>A0ACC0YIP9_9ROSI</name>
<proteinExistence type="predicted"/>
<evidence type="ECO:0000313" key="2">
    <source>
        <dbReference type="Proteomes" id="UP001163603"/>
    </source>
</evidence>
<evidence type="ECO:0000313" key="1">
    <source>
        <dbReference type="EMBL" id="KAJ0037321.1"/>
    </source>
</evidence>
<dbReference type="Proteomes" id="UP001163603">
    <property type="component" value="Chromosome 6"/>
</dbReference>